<organism evidence="1 2">
    <name type="scientific">Halohasta litorea</name>
    <dbReference type="NCBI Taxonomy" id="869891"/>
    <lineage>
        <taxon>Archaea</taxon>
        <taxon>Methanobacteriati</taxon>
        <taxon>Methanobacteriota</taxon>
        <taxon>Stenosarchaea group</taxon>
        <taxon>Halobacteria</taxon>
        <taxon>Halobacteriales</taxon>
        <taxon>Haloferacaceae</taxon>
        <taxon>Halohasta</taxon>
    </lineage>
</organism>
<dbReference type="Proteomes" id="UP001597052">
    <property type="component" value="Unassembled WGS sequence"/>
</dbReference>
<dbReference type="EMBL" id="JBHUDM010000003">
    <property type="protein sequence ID" value="MFD1642461.1"/>
    <property type="molecule type" value="Genomic_DNA"/>
</dbReference>
<reference evidence="1 2" key="1">
    <citation type="journal article" date="2019" name="Int. J. Syst. Evol. Microbiol.">
        <title>The Global Catalogue of Microorganisms (GCM) 10K type strain sequencing project: providing services to taxonomists for standard genome sequencing and annotation.</title>
        <authorList>
            <consortium name="The Broad Institute Genomics Platform"/>
            <consortium name="The Broad Institute Genome Sequencing Center for Infectious Disease"/>
            <person name="Wu L."/>
            <person name="Ma J."/>
        </authorList>
    </citation>
    <scope>NUCLEOTIDE SEQUENCE [LARGE SCALE GENOMIC DNA]</scope>
    <source>
        <strain evidence="1 2">CGMCC 1.10593</strain>
    </source>
</reference>
<keyword evidence="2" id="KW-1185">Reference proteome</keyword>
<dbReference type="AlphaFoldDB" id="A0ABD6D8Z6"/>
<dbReference type="RefSeq" id="WP_256395861.1">
    <property type="nucleotide sequence ID" value="NZ_JANHDJ010000003.1"/>
</dbReference>
<proteinExistence type="predicted"/>
<protein>
    <submittedName>
        <fullName evidence="1">Uncharacterized protein</fullName>
    </submittedName>
</protein>
<sequence length="77" mass="8756">MTPSNLFGYLVCAVADPSEELIEAAIEEYTVADRRTSVFPLIYDLESETLHHHPVPRLKGRGFYEKQKLDAESLFSL</sequence>
<accession>A0ABD6D8Z6</accession>
<evidence type="ECO:0000313" key="1">
    <source>
        <dbReference type="EMBL" id="MFD1642461.1"/>
    </source>
</evidence>
<name>A0ABD6D8Z6_9EURY</name>
<comment type="caution">
    <text evidence="1">The sequence shown here is derived from an EMBL/GenBank/DDBJ whole genome shotgun (WGS) entry which is preliminary data.</text>
</comment>
<evidence type="ECO:0000313" key="2">
    <source>
        <dbReference type="Proteomes" id="UP001597052"/>
    </source>
</evidence>
<gene>
    <name evidence="1" type="ORF">ACFSBW_11310</name>
</gene>